<organism evidence="1 2">
    <name type="scientific">Melaminivora suipulveris</name>
    <dbReference type="NCBI Taxonomy" id="2109913"/>
    <lineage>
        <taxon>Bacteria</taxon>
        <taxon>Pseudomonadati</taxon>
        <taxon>Pseudomonadota</taxon>
        <taxon>Betaproteobacteria</taxon>
        <taxon>Burkholderiales</taxon>
        <taxon>Comamonadaceae</taxon>
        <taxon>Melaminivora</taxon>
    </lineage>
</organism>
<accession>A0A2R3QFM2</accession>
<dbReference type="Pfam" id="PF17001">
    <property type="entry name" value="T3SS_basalb_I"/>
    <property type="match status" value="1"/>
</dbReference>
<dbReference type="InterPro" id="IPR012670">
    <property type="entry name" value="T3SS_YscI/HrpB"/>
</dbReference>
<evidence type="ECO:0000313" key="2">
    <source>
        <dbReference type="Proteomes" id="UP000237925"/>
    </source>
</evidence>
<dbReference type="KEGG" id="mela:C6568_15985"/>
<protein>
    <submittedName>
        <fullName evidence="1">EscI/YscI/HrpB family type III secretion system inner rod protein</fullName>
    </submittedName>
</protein>
<proteinExistence type="predicted"/>
<dbReference type="NCBIfam" id="TIGR02497">
    <property type="entry name" value="yscI_hrpB_dom"/>
    <property type="match status" value="1"/>
</dbReference>
<dbReference type="Proteomes" id="UP000237925">
    <property type="component" value="Chromosome"/>
</dbReference>
<dbReference type="EMBL" id="CP027667">
    <property type="protein sequence ID" value="AVO50565.1"/>
    <property type="molecule type" value="Genomic_DNA"/>
</dbReference>
<keyword evidence="2" id="KW-1185">Reference proteome</keyword>
<name>A0A2R3QFM2_9BURK</name>
<dbReference type="AlphaFoldDB" id="A0A2R3QFM2"/>
<dbReference type="GO" id="GO:0030254">
    <property type="term" value="P:protein secretion by the type III secretion system"/>
    <property type="evidence" value="ECO:0007669"/>
    <property type="project" value="InterPro"/>
</dbReference>
<reference evidence="1 2" key="1">
    <citation type="submission" date="2018-03" db="EMBL/GenBank/DDBJ databases">
        <title>Genome sequencing of Melaminivora sp.</title>
        <authorList>
            <person name="Kim S.-J."/>
            <person name="Heo J."/>
            <person name="Ahn J.-H."/>
            <person name="Kwon S.-W."/>
        </authorList>
    </citation>
    <scope>NUCLEOTIDE SEQUENCE [LARGE SCALE GENOMIC DNA]</scope>
    <source>
        <strain evidence="1 2">SC2-9</strain>
    </source>
</reference>
<gene>
    <name evidence="1" type="ORF">C6568_15985</name>
</gene>
<sequence>MDPISGPIAALVPATTGPVATDLIAKTAPDSLATAQFAALMAPVPAAAVAPAPGAAALAATSGAGLAGPVSVGDRILSGMHGVAGDMQTAWGNISGMLRAGEHQVGIQDMLRLQMNLMQVTMQYELVGKAVSRAGQNIDHLVRLQ</sequence>
<evidence type="ECO:0000313" key="1">
    <source>
        <dbReference type="EMBL" id="AVO50565.1"/>
    </source>
</evidence>